<reference evidence="1" key="1">
    <citation type="submission" date="2022-04" db="EMBL/GenBank/DDBJ databases">
        <title>Jade perch genome.</title>
        <authorList>
            <person name="Chao B."/>
        </authorList>
    </citation>
    <scope>NUCLEOTIDE SEQUENCE</scope>
    <source>
        <strain evidence="1">CB-2022</strain>
    </source>
</reference>
<dbReference type="EMBL" id="CM041546">
    <property type="protein sequence ID" value="KAI3361584.1"/>
    <property type="molecule type" value="Genomic_DNA"/>
</dbReference>
<protein>
    <submittedName>
        <fullName evidence="1">Uncharacterized protein</fullName>
    </submittedName>
</protein>
<accession>A0ACB8W1N1</accession>
<comment type="caution">
    <text evidence="1">The sequence shown here is derived from an EMBL/GenBank/DDBJ whole genome shotgun (WGS) entry which is preliminary data.</text>
</comment>
<evidence type="ECO:0000313" key="2">
    <source>
        <dbReference type="Proteomes" id="UP000831701"/>
    </source>
</evidence>
<feature type="non-terminal residue" evidence="1">
    <location>
        <position position="115"/>
    </location>
</feature>
<name>A0ACB8W1N1_9TELE</name>
<organism evidence="1 2">
    <name type="scientific">Scortum barcoo</name>
    <name type="common">barcoo grunter</name>
    <dbReference type="NCBI Taxonomy" id="214431"/>
    <lineage>
        <taxon>Eukaryota</taxon>
        <taxon>Metazoa</taxon>
        <taxon>Chordata</taxon>
        <taxon>Craniata</taxon>
        <taxon>Vertebrata</taxon>
        <taxon>Euteleostomi</taxon>
        <taxon>Actinopterygii</taxon>
        <taxon>Neopterygii</taxon>
        <taxon>Teleostei</taxon>
        <taxon>Neoteleostei</taxon>
        <taxon>Acanthomorphata</taxon>
        <taxon>Eupercaria</taxon>
        <taxon>Centrarchiformes</taxon>
        <taxon>Terapontoidei</taxon>
        <taxon>Terapontidae</taxon>
        <taxon>Scortum</taxon>
    </lineage>
</organism>
<keyword evidence="2" id="KW-1185">Reference proteome</keyword>
<dbReference type="Proteomes" id="UP000831701">
    <property type="component" value="Chromosome 16"/>
</dbReference>
<sequence length="115" mass="13886">MARDSLLQLEKYSKLQNVLRVTAWIKRFNYNCRTKEKRRGDLTVEELSEAERYWIQETERPFPYILFPKLQLNRILSVMEWPAQSPDLNPIELLWEQLDRMVRKEVPIKPIQLVG</sequence>
<proteinExistence type="predicted"/>
<evidence type="ECO:0000313" key="1">
    <source>
        <dbReference type="EMBL" id="KAI3361584.1"/>
    </source>
</evidence>
<gene>
    <name evidence="1" type="ORF">L3Q82_013724</name>
</gene>